<dbReference type="RefSeq" id="WP_073602185.1">
    <property type="nucleotide sequence ID" value="NZ_FQXZ01000005.1"/>
</dbReference>
<dbReference type="STRING" id="1216006.VA7868_00417"/>
<evidence type="ECO:0000259" key="1">
    <source>
        <dbReference type="PROSITE" id="PS50925"/>
    </source>
</evidence>
<organism evidence="2 3">
    <name type="scientific">Vibrio aerogenes CECT 7868</name>
    <dbReference type="NCBI Taxonomy" id="1216006"/>
    <lineage>
        <taxon>Bacteria</taxon>
        <taxon>Pseudomonadati</taxon>
        <taxon>Pseudomonadota</taxon>
        <taxon>Gammaproteobacteria</taxon>
        <taxon>Vibrionales</taxon>
        <taxon>Vibrionaceae</taxon>
        <taxon>Vibrio</taxon>
    </lineage>
</organism>
<dbReference type="Pfam" id="PF04940">
    <property type="entry name" value="BLUF"/>
    <property type="match status" value="1"/>
</dbReference>
<dbReference type="PROSITE" id="PS50925">
    <property type="entry name" value="BLUF"/>
    <property type="match status" value="1"/>
</dbReference>
<evidence type="ECO:0000313" key="2">
    <source>
        <dbReference type="EMBL" id="SHH75506.1"/>
    </source>
</evidence>
<evidence type="ECO:0000313" key="3">
    <source>
        <dbReference type="Proteomes" id="UP000184608"/>
    </source>
</evidence>
<gene>
    <name evidence="2" type="primary">ycgF_1</name>
    <name evidence="2" type="ORF">VA7868_00417</name>
</gene>
<dbReference type="GO" id="GO:0071949">
    <property type="term" value="F:FAD binding"/>
    <property type="evidence" value="ECO:0007669"/>
    <property type="project" value="InterPro"/>
</dbReference>
<reference evidence="2 3" key="1">
    <citation type="submission" date="2016-11" db="EMBL/GenBank/DDBJ databases">
        <authorList>
            <person name="Jaros S."/>
            <person name="Januszkiewicz K."/>
            <person name="Wedrychowicz H."/>
        </authorList>
    </citation>
    <scope>NUCLEOTIDE SEQUENCE [LARGE SCALE GENOMIC DNA]</scope>
    <source>
        <strain evidence="2 3">CECT 7868</strain>
    </source>
</reference>
<accession>A0A1M5VJS8</accession>
<dbReference type="OrthoDB" id="557705at2"/>
<dbReference type="SMART" id="SM01034">
    <property type="entry name" value="BLUF"/>
    <property type="match status" value="1"/>
</dbReference>
<dbReference type="GO" id="GO:0009882">
    <property type="term" value="F:blue light photoreceptor activity"/>
    <property type="evidence" value="ECO:0007669"/>
    <property type="project" value="InterPro"/>
</dbReference>
<keyword evidence="3" id="KW-1185">Reference proteome</keyword>
<dbReference type="AlphaFoldDB" id="A0A1M5VJS8"/>
<dbReference type="EMBL" id="FQXZ01000005">
    <property type="protein sequence ID" value="SHH75506.1"/>
    <property type="molecule type" value="Genomic_DNA"/>
</dbReference>
<dbReference type="SUPFAM" id="SSF54975">
    <property type="entry name" value="Acylphosphatase/BLUF domain-like"/>
    <property type="match status" value="1"/>
</dbReference>
<dbReference type="Proteomes" id="UP000184608">
    <property type="component" value="Unassembled WGS sequence"/>
</dbReference>
<feature type="domain" description="BLUF" evidence="1">
    <location>
        <begin position="1"/>
        <end position="92"/>
    </location>
</feature>
<dbReference type="InterPro" id="IPR007024">
    <property type="entry name" value="BLUF_domain"/>
</dbReference>
<dbReference type="Gene3D" id="3.30.70.100">
    <property type="match status" value="1"/>
</dbReference>
<protein>
    <submittedName>
        <fullName evidence="2">Blue light-and temperature-regulated antirepressor YcgF</fullName>
    </submittedName>
</protein>
<name>A0A1M5VJS8_9VIBR</name>
<sequence>MTYKYLFYSSKAKITEVNIHEILEVSRRENKKFGITGYLISHFNGFYQYIEGDEAAIDQLYRNISADERHSDVEMLFSGYRETRIFPDWQMGYAGVESEDVWHWGKTEQSDLVINEFHQVACQSVGL</sequence>
<proteinExistence type="predicted"/>
<dbReference type="InterPro" id="IPR036046">
    <property type="entry name" value="Acylphosphatase-like_dom_sf"/>
</dbReference>